<name>A0ABT1EZY5_9PROT</name>
<reference evidence="2 3" key="1">
    <citation type="submission" date="2022-06" db="EMBL/GenBank/DDBJ databases">
        <title>Acetobacer genomes from food samples.</title>
        <authorList>
            <person name="Sombolestani A."/>
        </authorList>
    </citation>
    <scope>NUCLEOTIDE SEQUENCE [LARGE SCALE GENOMIC DNA]</scope>
    <source>
        <strain evidence="2 3">R-83285</strain>
    </source>
</reference>
<dbReference type="InterPro" id="IPR024432">
    <property type="entry name" value="Put_RecE_PDDEXK-like_dom"/>
</dbReference>
<evidence type="ECO:0000259" key="1">
    <source>
        <dbReference type="Pfam" id="PF12684"/>
    </source>
</evidence>
<dbReference type="Proteomes" id="UP001523528">
    <property type="component" value="Unassembled WGS sequence"/>
</dbReference>
<gene>
    <name evidence="2" type="ORF">NKW50_07925</name>
</gene>
<protein>
    <submittedName>
        <fullName evidence="2">PD-(D/E)XK nuclease-like domain-containing protein</fullName>
    </submittedName>
</protein>
<evidence type="ECO:0000313" key="3">
    <source>
        <dbReference type="Proteomes" id="UP001523528"/>
    </source>
</evidence>
<feature type="domain" description="Putative exodeoxyribonuclease 8 PDDEXK-like" evidence="1">
    <location>
        <begin position="54"/>
        <end position="264"/>
    </location>
</feature>
<dbReference type="RefSeq" id="WP_253543863.1">
    <property type="nucleotide sequence ID" value="NZ_JAMYZY010000023.1"/>
</dbReference>
<sequence>MSIITTPGIYDLPEAQYHADPCPAPSLSNSVARILLDESPMHAHFAHPRLNPEKVETEVTEVMRMGTAFHSILLRKGAAVVEVKFGDYKKDVAKESRDAAVESGMVPLLSKNYDAVHEMSRRALIQMKQHPDLEGFFAPGQSEAVIAWQEGKDWCRGMVDRLPDDLRLPAFDLKGTMLSASPLKWDRRLVDAYRTQDRFYNRGLRAIEGRDRPPMRFVIVEMKEPHAVSVLTPAPSLQAIAAEDVDRAIQIWSGCMRSGNWPGYDYMAHVEAPGWLLRDHEEQQLRDEALENAL</sequence>
<accession>A0ABT1EZY5</accession>
<evidence type="ECO:0000313" key="2">
    <source>
        <dbReference type="EMBL" id="MCP1258517.1"/>
    </source>
</evidence>
<comment type="caution">
    <text evidence="2">The sequence shown here is derived from an EMBL/GenBank/DDBJ whole genome shotgun (WGS) entry which is preliminary data.</text>
</comment>
<dbReference type="Pfam" id="PF12684">
    <property type="entry name" value="DUF3799"/>
    <property type="match status" value="1"/>
</dbReference>
<dbReference type="Gene3D" id="3.90.320.10">
    <property type="match status" value="1"/>
</dbReference>
<dbReference type="EMBL" id="JAMYZZ010000011">
    <property type="protein sequence ID" value="MCP1258517.1"/>
    <property type="molecule type" value="Genomic_DNA"/>
</dbReference>
<organism evidence="2 3">
    <name type="scientific">Acetobacter lambici</name>
    <dbReference type="NCBI Taxonomy" id="1332824"/>
    <lineage>
        <taxon>Bacteria</taxon>
        <taxon>Pseudomonadati</taxon>
        <taxon>Pseudomonadota</taxon>
        <taxon>Alphaproteobacteria</taxon>
        <taxon>Acetobacterales</taxon>
        <taxon>Acetobacteraceae</taxon>
        <taxon>Acetobacter</taxon>
    </lineage>
</organism>
<dbReference type="InterPro" id="IPR011604">
    <property type="entry name" value="PDDEXK-like_dom_sf"/>
</dbReference>
<keyword evidence="3" id="KW-1185">Reference proteome</keyword>
<proteinExistence type="predicted"/>